<dbReference type="PANTHER" id="PTHR11635:SF152">
    <property type="entry name" value="CAMP-DEPENDENT PROTEIN KINASE TYPE I REGULATORY SUBUNIT-RELATED"/>
    <property type="match status" value="1"/>
</dbReference>
<dbReference type="CDD" id="cd00038">
    <property type="entry name" value="CAP_ED"/>
    <property type="match status" value="2"/>
</dbReference>
<protein>
    <recommendedName>
        <fullName evidence="1">Cyclic nucleotide-binding domain-containing protein</fullName>
    </recommendedName>
</protein>
<evidence type="ECO:0000313" key="3">
    <source>
        <dbReference type="Proteomes" id="UP000692954"/>
    </source>
</evidence>
<dbReference type="FunFam" id="2.60.120.10:FF:000289">
    <property type="entry name" value="Uncharacterized protein"/>
    <property type="match status" value="1"/>
</dbReference>
<dbReference type="PANTHER" id="PTHR11635">
    <property type="entry name" value="CAMP-DEPENDENT PROTEIN KINASE REGULATORY CHAIN"/>
    <property type="match status" value="1"/>
</dbReference>
<dbReference type="AlphaFoldDB" id="A0A8S1R001"/>
<feature type="domain" description="Cyclic nucleotide-binding" evidence="1">
    <location>
        <begin position="84"/>
        <end position="241"/>
    </location>
</feature>
<reference evidence="2" key="1">
    <citation type="submission" date="2021-01" db="EMBL/GenBank/DDBJ databases">
        <authorList>
            <consortium name="Genoscope - CEA"/>
            <person name="William W."/>
        </authorList>
    </citation>
    <scope>NUCLEOTIDE SEQUENCE</scope>
</reference>
<feature type="domain" description="Cyclic nucleotide-binding" evidence="1">
    <location>
        <begin position="241"/>
        <end position="354"/>
    </location>
</feature>
<dbReference type="EMBL" id="CAJJDN010000129">
    <property type="protein sequence ID" value="CAD8121039.1"/>
    <property type="molecule type" value="Genomic_DNA"/>
</dbReference>
<dbReference type="Proteomes" id="UP000692954">
    <property type="component" value="Unassembled WGS sequence"/>
</dbReference>
<dbReference type="GO" id="GO:0005829">
    <property type="term" value="C:cytosol"/>
    <property type="evidence" value="ECO:0007669"/>
    <property type="project" value="TreeGrafter"/>
</dbReference>
<keyword evidence="3" id="KW-1185">Reference proteome</keyword>
<dbReference type="PROSITE" id="PS50042">
    <property type="entry name" value="CNMP_BINDING_3"/>
    <property type="match status" value="2"/>
</dbReference>
<dbReference type="InterPro" id="IPR000595">
    <property type="entry name" value="cNMP-bd_dom"/>
</dbReference>
<proteinExistence type="predicted"/>
<name>A0A8S1R001_9CILI</name>
<dbReference type="OrthoDB" id="21144at2759"/>
<gene>
    <name evidence="2" type="ORF">PSON_ATCC_30995.1.T1290137</name>
</gene>
<evidence type="ECO:0000259" key="1">
    <source>
        <dbReference type="PROSITE" id="PS50042"/>
    </source>
</evidence>
<organism evidence="2 3">
    <name type="scientific">Paramecium sonneborni</name>
    <dbReference type="NCBI Taxonomy" id="65129"/>
    <lineage>
        <taxon>Eukaryota</taxon>
        <taxon>Sar</taxon>
        <taxon>Alveolata</taxon>
        <taxon>Ciliophora</taxon>
        <taxon>Intramacronucleata</taxon>
        <taxon>Oligohymenophorea</taxon>
        <taxon>Peniculida</taxon>
        <taxon>Parameciidae</taxon>
        <taxon>Paramecium</taxon>
    </lineage>
</organism>
<dbReference type="Pfam" id="PF00027">
    <property type="entry name" value="cNMP_binding"/>
    <property type="match status" value="1"/>
</dbReference>
<comment type="caution">
    <text evidence="2">The sequence shown here is derived from an EMBL/GenBank/DDBJ whole genome shotgun (WGS) entry which is preliminary data.</text>
</comment>
<dbReference type="GO" id="GO:0004862">
    <property type="term" value="F:cAMP-dependent protein kinase inhibitor activity"/>
    <property type="evidence" value="ECO:0007669"/>
    <property type="project" value="TreeGrafter"/>
</dbReference>
<dbReference type="GO" id="GO:0034236">
    <property type="term" value="F:protein kinase A catalytic subunit binding"/>
    <property type="evidence" value="ECO:0007669"/>
    <property type="project" value="TreeGrafter"/>
</dbReference>
<dbReference type="GO" id="GO:0005952">
    <property type="term" value="C:cAMP-dependent protein kinase complex"/>
    <property type="evidence" value="ECO:0007669"/>
    <property type="project" value="InterPro"/>
</dbReference>
<evidence type="ECO:0000313" key="2">
    <source>
        <dbReference type="EMBL" id="CAD8121039.1"/>
    </source>
</evidence>
<sequence>MKNKRSIIQEQQPDHEQIRKQNEQNLQPAVQVYRMYTQLHTVAQAEQVADSLSSIDFIQKQCEKNMKVREFAMYAAQFFKYEYYNLGQPIMNQGDYGDRFYLLLNGEVGVYIKRSNEDIQLDLDFITKQVSETNIGQSNVQNKRKTLILTQQNKYDLALRMLQDNNMYFNQGVPLFKKVYQYYSGQCFGDQALIHDQPRSASIIVVSEEAHLISMNKHDYRLVCEKQIQEQNSNVDYFMRLFNGASKFTVTKFIQNLRTIQFSAQQILWKEGDEPKFYFLILKGRVQLYKHISEELLSQSATRKKKKIVLSQLSDNSFVGQEEIIESLPYRLYSCQVLDNTNAYFMEANEFNNLKKNFPDIVKLLKDKSSLISEYMNNRQNNIISILTQHESSQQEQPQLMITERKTVQEIFKDPLDRPDKNDIRSQKPRILLQTEIAHQNMLYHQKKLPTDAKTKFLMVDTNLIEQIRDRVSRKVWTGAEKKLRVKTTQLEDNQILISRVQSAIGTRQKKMQKFESLETVLQITSSEPYLTSPTFVTSTTNTIPLIQRSWNPQSRQLKAKLRKTYSCANSRNTLQTRQTENEDIFSQFKPPQRIHTAKSTNRKICSAFGYRKKSDQLLNFI</sequence>
<dbReference type="GO" id="GO:0030552">
    <property type="term" value="F:cAMP binding"/>
    <property type="evidence" value="ECO:0007669"/>
    <property type="project" value="TreeGrafter"/>
</dbReference>
<dbReference type="InterPro" id="IPR050503">
    <property type="entry name" value="cAMP-dep_PK_reg_su-like"/>
</dbReference>
<accession>A0A8S1R001</accession>